<evidence type="ECO:0000313" key="5">
    <source>
        <dbReference type="EMBL" id="OGF93512.1"/>
    </source>
</evidence>
<dbReference type="Gene3D" id="2.30.42.10">
    <property type="match status" value="1"/>
</dbReference>
<dbReference type="InterPro" id="IPR043504">
    <property type="entry name" value="Peptidase_S1_PA_chymotrypsin"/>
</dbReference>
<dbReference type="GO" id="GO:0006508">
    <property type="term" value="P:proteolysis"/>
    <property type="evidence" value="ECO:0007669"/>
    <property type="project" value="UniProtKB-KW"/>
</dbReference>
<name>A0A1F5Y0B0_9BACT</name>
<dbReference type="GO" id="GO:0004252">
    <property type="term" value="F:serine-type endopeptidase activity"/>
    <property type="evidence" value="ECO:0007669"/>
    <property type="project" value="InterPro"/>
</dbReference>
<dbReference type="Gene3D" id="2.40.10.10">
    <property type="entry name" value="Trypsin-like serine proteases"/>
    <property type="match status" value="2"/>
</dbReference>
<dbReference type="EMBL" id="MFIQ01000014">
    <property type="protein sequence ID" value="OGF93512.1"/>
    <property type="molecule type" value="Genomic_DNA"/>
</dbReference>
<dbReference type="STRING" id="1798364.A3G54_00740"/>
<sequence length="373" mass="39164">MTVALLSEGVAENPIQTIQRVIERSSNPPEEPQDPIISSEEKIVKIAENVTPAVVSVVATKDVSVIENYYLAPFGDILSGYGTQRRQVGAGTGFFVASDGTMVTNKHVVEDAEAEYSVIMNDGKKLAAKVLARDPTKDIAILKVTPATGQSFSFIPLGDSGGLKVGQTVVAIGNALGEFQNTVSVGVISGLLRTITASGGFSGPEVLSQVIQTDAAINPGNSGGPLLDLSGMVIGINNAVAEGAENIGFAIPISAAKKAIEDVKAYGKIRYAYLGVRYVAINPAIKESRKLAVDYGALVTASEGEVAVQPNSPATKGGIQQGDIILEFDGRKVDQNNTLADIISAHKIGDKVLLKILREGKEIQLEAILEERP</sequence>
<feature type="domain" description="PDZ" evidence="4">
    <location>
        <begin position="308"/>
        <end position="360"/>
    </location>
</feature>
<evidence type="ECO:0000259" key="4">
    <source>
        <dbReference type="PROSITE" id="PS50106"/>
    </source>
</evidence>
<dbReference type="SMART" id="SM00228">
    <property type="entry name" value="PDZ"/>
    <property type="match status" value="1"/>
</dbReference>
<dbReference type="InterPro" id="IPR036034">
    <property type="entry name" value="PDZ_sf"/>
</dbReference>
<comment type="similarity">
    <text evidence="1">Belongs to the peptidase S1C family.</text>
</comment>
<gene>
    <name evidence="5" type="ORF">A3G54_00740</name>
</gene>
<keyword evidence="3" id="KW-0378">Hydrolase</keyword>
<organism evidence="5 6">
    <name type="scientific">Candidatus Giovannonibacteria bacterium RIFCSPLOWO2_12_FULL_44_15</name>
    <dbReference type="NCBI Taxonomy" id="1798364"/>
    <lineage>
        <taxon>Bacteria</taxon>
        <taxon>Candidatus Giovannoniibacteriota</taxon>
    </lineage>
</organism>
<dbReference type="PANTHER" id="PTHR43343">
    <property type="entry name" value="PEPTIDASE S12"/>
    <property type="match status" value="1"/>
</dbReference>
<dbReference type="InterPro" id="IPR051201">
    <property type="entry name" value="Chloro_Bact_Ser_Proteases"/>
</dbReference>
<dbReference type="InterPro" id="IPR001478">
    <property type="entry name" value="PDZ"/>
</dbReference>
<evidence type="ECO:0000256" key="2">
    <source>
        <dbReference type="ARBA" id="ARBA00022670"/>
    </source>
</evidence>
<dbReference type="Pfam" id="PF13180">
    <property type="entry name" value="PDZ_2"/>
    <property type="match status" value="1"/>
</dbReference>
<reference evidence="5 6" key="1">
    <citation type="journal article" date="2016" name="Nat. Commun.">
        <title>Thousands of microbial genomes shed light on interconnected biogeochemical processes in an aquifer system.</title>
        <authorList>
            <person name="Anantharaman K."/>
            <person name="Brown C.T."/>
            <person name="Hug L.A."/>
            <person name="Sharon I."/>
            <person name="Castelle C.J."/>
            <person name="Probst A.J."/>
            <person name="Thomas B.C."/>
            <person name="Singh A."/>
            <person name="Wilkins M.J."/>
            <person name="Karaoz U."/>
            <person name="Brodie E.L."/>
            <person name="Williams K.H."/>
            <person name="Hubbard S.S."/>
            <person name="Banfield J.F."/>
        </authorList>
    </citation>
    <scope>NUCLEOTIDE SEQUENCE [LARGE SCALE GENOMIC DNA]</scope>
</reference>
<accession>A0A1F5Y0B0</accession>
<dbReference type="SUPFAM" id="SSF50494">
    <property type="entry name" value="Trypsin-like serine proteases"/>
    <property type="match status" value="1"/>
</dbReference>
<dbReference type="InterPro" id="IPR009003">
    <property type="entry name" value="Peptidase_S1_PA"/>
</dbReference>
<dbReference type="PRINTS" id="PR00834">
    <property type="entry name" value="PROTEASES2C"/>
</dbReference>
<dbReference type="PROSITE" id="PS50106">
    <property type="entry name" value="PDZ"/>
    <property type="match status" value="1"/>
</dbReference>
<dbReference type="Proteomes" id="UP000178894">
    <property type="component" value="Unassembled WGS sequence"/>
</dbReference>
<keyword evidence="2" id="KW-0645">Protease</keyword>
<evidence type="ECO:0000256" key="3">
    <source>
        <dbReference type="ARBA" id="ARBA00022801"/>
    </source>
</evidence>
<protein>
    <recommendedName>
        <fullName evidence="4">PDZ domain-containing protein</fullName>
    </recommendedName>
</protein>
<evidence type="ECO:0000313" key="6">
    <source>
        <dbReference type="Proteomes" id="UP000178894"/>
    </source>
</evidence>
<evidence type="ECO:0000256" key="1">
    <source>
        <dbReference type="ARBA" id="ARBA00010541"/>
    </source>
</evidence>
<proteinExistence type="inferred from homology"/>
<dbReference type="Pfam" id="PF13365">
    <property type="entry name" value="Trypsin_2"/>
    <property type="match status" value="1"/>
</dbReference>
<dbReference type="AlphaFoldDB" id="A0A1F5Y0B0"/>
<dbReference type="InterPro" id="IPR001940">
    <property type="entry name" value="Peptidase_S1C"/>
</dbReference>
<comment type="caution">
    <text evidence="5">The sequence shown here is derived from an EMBL/GenBank/DDBJ whole genome shotgun (WGS) entry which is preliminary data.</text>
</comment>
<dbReference type="SUPFAM" id="SSF50156">
    <property type="entry name" value="PDZ domain-like"/>
    <property type="match status" value="1"/>
</dbReference>
<dbReference type="PANTHER" id="PTHR43343:SF3">
    <property type="entry name" value="PROTEASE DO-LIKE 8, CHLOROPLASTIC"/>
    <property type="match status" value="1"/>
</dbReference>